<keyword evidence="3" id="KW-0805">Transcription regulation</keyword>
<evidence type="ECO:0000256" key="5">
    <source>
        <dbReference type="ARBA" id="ARBA00023163"/>
    </source>
</evidence>
<dbReference type="EMBL" id="CP026520">
    <property type="protein sequence ID" value="QAV21285.1"/>
    <property type="molecule type" value="Genomic_DNA"/>
</dbReference>
<evidence type="ECO:0000256" key="3">
    <source>
        <dbReference type="ARBA" id="ARBA00023015"/>
    </source>
</evidence>
<dbReference type="SMART" id="SM00448">
    <property type="entry name" value="REC"/>
    <property type="match status" value="1"/>
</dbReference>
<dbReference type="GO" id="GO:0000976">
    <property type="term" value="F:transcription cis-regulatory region binding"/>
    <property type="evidence" value="ECO:0007669"/>
    <property type="project" value="TreeGrafter"/>
</dbReference>
<dbReference type="CDD" id="cd00383">
    <property type="entry name" value="trans_reg_C"/>
    <property type="match status" value="1"/>
</dbReference>
<dbReference type="PANTHER" id="PTHR48111">
    <property type="entry name" value="REGULATOR OF RPOS"/>
    <property type="match status" value="1"/>
</dbReference>
<reference evidence="10 13" key="2">
    <citation type="submission" date="2022-05" db="EMBL/GenBank/DDBJ databases">
        <title>Genome Sequencing of Bee-Associated Microbes.</title>
        <authorList>
            <person name="Dunlap C."/>
        </authorList>
    </citation>
    <scope>NUCLEOTIDE SEQUENCE [LARGE SCALE GENOMIC DNA]</scope>
    <source>
        <strain evidence="10 13">NRRL B-23120</strain>
    </source>
</reference>
<dbReference type="RefSeq" id="WP_042235733.1">
    <property type="nucleotide sequence ID" value="NZ_CP026520.1"/>
</dbReference>
<dbReference type="FunFam" id="3.40.50.2300:FF:000001">
    <property type="entry name" value="DNA-binding response regulator PhoB"/>
    <property type="match status" value="1"/>
</dbReference>
<dbReference type="PANTHER" id="PTHR48111:SF22">
    <property type="entry name" value="REGULATOR OF RPOS"/>
    <property type="match status" value="1"/>
</dbReference>
<gene>
    <name evidence="10" type="ORF">M5X16_10450</name>
    <name evidence="11" type="ORF">PC41400_27910</name>
</gene>
<dbReference type="KEGG" id="pchi:PC41400_27910"/>
<dbReference type="PROSITE" id="PS50110">
    <property type="entry name" value="RESPONSE_REGULATORY"/>
    <property type="match status" value="1"/>
</dbReference>
<evidence type="ECO:0000313" key="10">
    <source>
        <dbReference type="EMBL" id="MCY9596193.1"/>
    </source>
</evidence>
<dbReference type="AlphaFoldDB" id="A0A410X3W8"/>
<sequence length="233" mass="26441">MSSKILLVEDESKIARVLQLELQHEGYEVSLAEDGRKGLDMALAEPWDLILLDIMLPELSGLEVLRRLRQQSAVPVILLTARDAVPDRVSGLDQGANDYVTKPFAIEELLARIRNLLRLTTQQSQAENDQILQAEDILMNLKSREVTRMGKSVELTPKEFDLLQYLLQHKGEVKSREDIISDVWGYDFVGDTNIVDVYIRYLRQKLEKNFPGKLIHTIRGVGYLIKGSGPDES</sequence>
<dbReference type="InterPro" id="IPR011006">
    <property type="entry name" value="CheY-like_superfamily"/>
</dbReference>
<evidence type="ECO:0000259" key="9">
    <source>
        <dbReference type="PROSITE" id="PS51755"/>
    </source>
</evidence>
<keyword evidence="4 7" id="KW-0238">DNA-binding</keyword>
<feature type="domain" description="Response regulatory" evidence="8">
    <location>
        <begin position="4"/>
        <end position="117"/>
    </location>
</feature>
<dbReference type="InterPro" id="IPR001789">
    <property type="entry name" value="Sig_transdc_resp-reg_receiver"/>
</dbReference>
<evidence type="ECO:0000256" key="1">
    <source>
        <dbReference type="ARBA" id="ARBA00022553"/>
    </source>
</evidence>
<dbReference type="Gene3D" id="1.10.10.10">
    <property type="entry name" value="Winged helix-like DNA-binding domain superfamily/Winged helix DNA-binding domain"/>
    <property type="match status" value="1"/>
</dbReference>
<dbReference type="SUPFAM" id="SSF52172">
    <property type="entry name" value="CheY-like"/>
    <property type="match status" value="1"/>
</dbReference>
<evidence type="ECO:0000256" key="7">
    <source>
        <dbReference type="PROSITE-ProRule" id="PRU01091"/>
    </source>
</evidence>
<feature type="domain" description="OmpR/PhoB-type" evidence="9">
    <location>
        <begin position="129"/>
        <end position="227"/>
    </location>
</feature>
<dbReference type="InterPro" id="IPR001867">
    <property type="entry name" value="OmpR/PhoB-type_DNA-bd"/>
</dbReference>
<dbReference type="GO" id="GO:0000156">
    <property type="term" value="F:phosphorelay response regulator activity"/>
    <property type="evidence" value="ECO:0007669"/>
    <property type="project" value="TreeGrafter"/>
</dbReference>
<dbReference type="Pfam" id="PF00486">
    <property type="entry name" value="Trans_reg_C"/>
    <property type="match status" value="1"/>
</dbReference>
<evidence type="ECO:0000313" key="12">
    <source>
        <dbReference type="Proteomes" id="UP000288943"/>
    </source>
</evidence>
<dbReference type="InterPro" id="IPR039420">
    <property type="entry name" value="WalR-like"/>
</dbReference>
<organism evidence="11 12">
    <name type="scientific">Paenibacillus chitinolyticus</name>
    <dbReference type="NCBI Taxonomy" id="79263"/>
    <lineage>
        <taxon>Bacteria</taxon>
        <taxon>Bacillati</taxon>
        <taxon>Bacillota</taxon>
        <taxon>Bacilli</taxon>
        <taxon>Bacillales</taxon>
        <taxon>Paenibacillaceae</taxon>
        <taxon>Paenibacillus</taxon>
    </lineage>
</organism>
<dbReference type="SMART" id="SM00862">
    <property type="entry name" value="Trans_reg_C"/>
    <property type="match status" value="1"/>
</dbReference>
<dbReference type="InterPro" id="IPR016032">
    <property type="entry name" value="Sig_transdc_resp-reg_C-effctor"/>
</dbReference>
<dbReference type="Gene3D" id="6.10.250.690">
    <property type="match status" value="1"/>
</dbReference>
<keyword evidence="5" id="KW-0804">Transcription</keyword>
<reference evidence="11 12" key="1">
    <citation type="submission" date="2018-01" db="EMBL/GenBank/DDBJ databases">
        <title>The whole genome sequencing and assembly of Paenibacillus chitinolyticus KCCM 41400 strain.</title>
        <authorList>
            <person name="Kim J.-Y."/>
            <person name="Park M.-K."/>
            <person name="Lee Y.-J."/>
            <person name="Yi H."/>
            <person name="Bahn Y.-S."/>
            <person name="Kim J.F."/>
            <person name="Lee D.-W."/>
        </authorList>
    </citation>
    <scope>NUCLEOTIDE SEQUENCE [LARGE SCALE GENOMIC DNA]</scope>
    <source>
        <strain evidence="11 12">KCCM 41400</strain>
    </source>
</reference>
<name>A0A410X3W8_9BACL</name>
<dbReference type="Proteomes" id="UP001527202">
    <property type="component" value="Unassembled WGS sequence"/>
</dbReference>
<evidence type="ECO:0000256" key="4">
    <source>
        <dbReference type="ARBA" id="ARBA00023125"/>
    </source>
</evidence>
<accession>A0A410X3W8</accession>
<dbReference type="GO" id="GO:0005829">
    <property type="term" value="C:cytosol"/>
    <property type="evidence" value="ECO:0007669"/>
    <property type="project" value="TreeGrafter"/>
</dbReference>
<proteinExistence type="predicted"/>
<evidence type="ECO:0000259" key="8">
    <source>
        <dbReference type="PROSITE" id="PS50110"/>
    </source>
</evidence>
<dbReference type="GeneID" id="95378618"/>
<evidence type="ECO:0000313" key="11">
    <source>
        <dbReference type="EMBL" id="QAV21285.1"/>
    </source>
</evidence>
<keyword evidence="1 6" id="KW-0597">Phosphoprotein</keyword>
<dbReference type="Proteomes" id="UP000288943">
    <property type="component" value="Chromosome"/>
</dbReference>
<protein>
    <submittedName>
        <fullName evidence="11">DNA-binding response regulator</fullName>
    </submittedName>
    <submittedName>
        <fullName evidence="10">Response regulator transcription factor</fullName>
    </submittedName>
</protein>
<feature type="DNA-binding region" description="OmpR/PhoB-type" evidence="7">
    <location>
        <begin position="129"/>
        <end position="227"/>
    </location>
</feature>
<keyword evidence="2" id="KW-0902">Two-component regulatory system</keyword>
<dbReference type="EMBL" id="JAMDMJ010000012">
    <property type="protein sequence ID" value="MCY9596193.1"/>
    <property type="molecule type" value="Genomic_DNA"/>
</dbReference>
<dbReference type="Pfam" id="PF00072">
    <property type="entry name" value="Response_reg"/>
    <property type="match status" value="1"/>
</dbReference>
<dbReference type="Gene3D" id="3.40.50.2300">
    <property type="match status" value="1"/>
</dbReference>
<keyword evidence="13" id="KW-1185">Reference proteome</keyword>
<dbReference type="FunFam" id="1.10.10.10:FF:000005">
    <property type="entry name" value="Two-component system response regulator"/>
    <property type="match status" value="1"/>
</dbReference>
<dbReference type="OrthoDB" id="9790442at2"/>
<dbReference type="GO" id="GO:0006355">
    <property type="term" value="P:regulation of DNA-templated transcription"/>
    <property type="evidence" value="ECO:0007669"/>
    <property type="project" value="InterPro"/>
</dbReference>
<dbReference type="GO" id="GO:0032993">
    <property type="term" value="C:protein-DNA complex"/>
    <property type="evidence" value="ECO:0007669"/>
    <property type="project" value="TreeGrafter"/>
</dbReference>
<dbReference type="SUPFAM" id="SSF46894">
    <property type="entry name" value="C-terminal effector domain of the bipartite response regulators"/>
    <property type="match status" value="1"/>
</dbReference>
<evidence type="ECO:0000256" key="2">
    <source>
        <dbReference type="ARBA" id="ARBA00023012"/>
    </source>
</evidence>
<dbReference type="InterPro" id="IPR036388">
    <property type="entry name" value="WH-like_DNA-bd_sf"/>
</dbReference>
<evidence type="ECO:0000313" key="13">
    <source>
        <dbReference type="Proteomes" id="UP001527202"/>
    </source>
</evidence>
<dbReference type="PROSITE" id="PS51755">
    <property type="entry name" value="OMPR_PHOB"/>
    <property type="match status" value="1"/>
</dbReference>
<feature type="modified residue" description="4-aspartylphosphate" evidence="6">
    <location>
        <position position="53"/>
    </location>
</feature>
<evidence type="ECO:0000256" key="6">
    <source>
        <dbReference type="PROSITE-ProRule" id="PRU00169"/>
    </source>
</evidence>